<dbReference type="Pfam" id="PF08325">
    <property type="entry name" value="WLM"/>
    <property type="match status" value="1"/>
</dbReference>
<evidence type="ECO:0000259" key="7">
    <source>
        <dbReference type="PROSITE" id="PS51397"/>
    </source>
</evidence>
<keyword evidence="10" id="KW-1185">Reference proteome</keyword>
<dbReference type="GO" id="GO:0008270">
    <property type="term" value="F:zinc ion binding"/>
    <property type="evidence" value="ECO:0007669"/>
    <property type="project" value="UniProtKB-KW"/>
</dbReference>
<dbReference type="InterPro" id="IPR001876">
    <property type="entry name" value="Znf_RanBP2"/>
</dbReference>
<feature type="region of interest" description="Disordered" evidence="5">
    <location>
        <begin position="239"/>
        <end position="259"/>
    </location>
</feature>
<dbReference type="Gene3D" id="4.10.1060.10">
    <property type="entry name" value="Zinc finger, RanBP2-type"/>
    <property type="match status" value="1"/>
</dbReference>
<gene>
    <name evidence="8" type="ORF">CROS1456_LOCUS7024</name>
    <name evidence="9" type="ORF">HKI87_12g71200</name>
</gene>
<feature type="domain" description="RanBP2-type" evidence="6">
    <location>
        <begin position="308"/>
        <end position="337"/>
    </location>
</feature>
<name>A0A7S3CEC4_9CHLO</name>
<dbReference type="InterPro" id="IPR053000">
    <property type="entry name" value="WSS1-like_metalloprotease"/>
</dbReference>
<reference evidence="8" key="1">
    <citation type="submission" date="2021-01" db="EMBL/GenBank/DDBJ databases">
        <authorList>
            <person name="Corre E."/>
            <person name="Pelletier E."/>
            <person name="Niang G."/>
            <person name="Scheremetjew M."/>
            <person name="Finn R."/>
            <person name="Kale V."/>
            <person name="Holt S."/>
            <person name="Cochrane G."/>
            <person name="Meng A."/>
            <person name="Brown T."/>
            <person name="Cohen L."/>
        </authorList>
    </citation>
    <scope>NUCLEOTIDE SEQUENCE</scope>
    <source>
        <strain evidence="8">RCC1871</strain>
    </source>
</reference>
<evidence type="ECO:0000256" key="4">
    <source>
        <dbReference type="PROSITE-ProRule" id="PRU00322"/>
    </source>
</evidence>
<evidence type="ECO:0000256" key="5">
    <source>
        <dbReference type="SAM" id="MobiDB-lite"/>
    </source>
</evidence>
<dbReference type="PROSITE" id="PS01358">
    <property type="entry name" value="ZF_RANBP2_1"/>
    <property type="match status" value="1"/>
</dbReference>
<dbReference type="AlphaFoldDB" id="A0A7S3CEC4"/>
<dbReference type="PROSITE" id="PS50199">
    <property type="entry name" value="ZF_RANBP2_2"/>
    <property type="match status" value="1"/>
</dbReference>
<dbReference type="PROSITE" id="PS51397">
    <property type="entry name" value="WLM"/>
    <property type="match status" value="1"/>
</dbReference>
<feature type="region of interest" description="Disordered" evidence="5">
    <location>
        <begin position="129"/>
        <end position="156"/>
    </location>
</feature>
<dbReference type="EMBL" id="CP151512">
    <property type="protein sequence ID" value="WZN65560.1"/>
    <property type="molecule type" value="Genomic_DNA"/>
</dbReference>
<protein>
    <submittedName>
        <fullName evidence="9">WLM domain-containing protein</fullName>
    </submittedName>
</protein>
<evidence type="ECO:0000313" key="10">
    <source>
        <dbReference type="Proteomes" id="UP001472866"/>
    </source>
</evidence>
<sequence>MEPEDPYQVWEFRELTREANREEARSMLERVCKQVQPLMRRRRWRVKRVREFYPRNPNLLGLNVNRGQEIRVRLRPPHDRSRFYPYEFVLGTMLHELVHIVHGPHNAAFYKLLDEITAEVEEDMAKGNFGSGTGFDGRSSGRLGGRGPVPVHNPNPAQLRAKMLRAAEERARRRGMLPMGPQRLGGSAEFARGLTPQQAAAKAAERRIKDDLWCGDASTSEADQGLEKLVDLTLDDDKEEVGEGSGCAANGRGGAGPSGSGAPANLWEVGGTVNLGEGCPAGCCVDLTMESDEDDEMAEAPPPERLPPRGQWSCKFCTLLNEEAITHCEACQQWRFSSGMAPVASNIKWNQT</sequence>
<reference evidence="9 10" key="2">
    <citation type="submission" date="2024-03" db="EMBL/GenBank/DDBJ databases">
        <title>Complete genome sequence of the green alga Chloropicon roscoffensis RCC1871.</title>
        <authorList>
            <person name="Lemieux C."/>
            <person name="Pombert J.-F."/>
            <person name="Otis C."/>
            <person name="Turmel M."/>
        </authorList>
    </citation>
    <scope>NUCLEOTIDE SEQUENCE [LARGE SCALE GENOMIC DNA]</scope>
    <source>
        <strain evidence="9 10">RCC1871</strain>
    </source>
</reference>
<proteinExistence type="predicted"/>
<dbReference type="EMBL" id="HBHZ01009114">
    <property type="protein sequence ID" value="CAE0193933.1"/>
    <property type="molecule type" value="Transcribed_RNA"/>
</dbReference>
<accession>A0A7S3CEC4</accession>
<dbReference type="PANTHER" id="PTHR46622">
    <property type="entry name" value="DNA-DEPENDENT METALLOPROTEASE WSS1"/>
    <property type="match status" value="1"/>
</dbReference>
<dbReference type="SUPFAM" id="SSF90209">
    <property type="entry name" value="Ran binding protein zinc finger-like"/>
    <property type="match status" value="1"/>
</dbReference>
<dbReference type="PANTHER" id="PTHR46622:SF1">
    <property type="entry name" value="DNA-DEPENDENT METALLOPROTEASE WSS1"/>
    <property type="match status" value="1"/>
</dbReference>
<feature type="domain" description="WLM" evidence="7">
    <location>
        <begin position="1"/>
        <end position="209"/>
    </location>
</feature>
<dbReference type="GO" id="GO:0006281">
    <property type="term" value="P:DNA repair"/>
    <property type="evidence" value="ECO:0007669"/>
    <property type="project" value="TreeGrafter"/>
</dbReference>
<keyword evidence="2 4" id="KW-0863">Zinc-finger</keyword>
<evidence type="ECO:0000313" key="9">
    <source>
        <dbReference type="EMBL" id="WZN65560.1"/>
    </source>
</evidence>
<dbReference type="InterPro" id="IPR013536">
    <property type="entry name" value="WLM_dom"/>
</dbReference>
<evidence type="ECO:0000256" key="1">
    <source>
        <dbReference type="ARBA" id="ARBA00022723"/>
    </source>
</evidence>
<keyword evidence="1" id="KW-0479">Metal-binding</keyword>
<evidence type="ECO:0000256" key="3">
    <source>
        <dbReference type="ARBA" id="ARBA00022833"/>
    </source>
</evidence>
<dbReference type="GO" id="GO:0008237">
    <property type="term" value="F:metallopeptidase activity"/>
    <property type="evidence" value="ECO:0007669"/>
    <property type="project" value="TreeGrafter"/>
</dbReference>
<evidence type="ECO:0000259" key="6">
    <source>
        <dbReference type="PROSITE" id="PS50199"/>
    </source>
</evidence>
<dbReference type="Proteomes" id="UP001472866">
    <property type="component" value="Chromosome 12"/>
</dbReference>
<dbReference type="GO" id="GO:0005634">
    <property type="term" value="C:nucleus"/>
    <property type="evidence" value="ECO:0007669"/>
    <property type="project" value="TreeGrafter"/>
</dbReference>
<evidence type="ECO:0000313" key="8">
    <source>
        <dbReference type="EMBL" id="CAE0193933.1"/>
    </source>
</evidence>
<dbReference type="InterPro" id="IPR036443">
    <property type="entry name" value="Znf_RanBP2_sf"/>
</dbReference>
<evidence type="ECO:0000256" key="2">
    <source>
        <dbReference type="ARBA" id="ARBA00022771"/>
    </source>
</evidence>
<organism evidence="8">
    <name type="scientific">Chloropicon roscoffensis</name>
    <dbReference type="NCBI Taxonomy" id="1461544"/>
    <lineage>
        <taxon>Eukaryota</taxon>
        <taxon>Viridiplantae</taxon>
        <taxon>Chlorophyta</taxon>
        <taxon>Chloropicophyceae</taxon>
        <taxon>Chloropicales</taxon>
        <taxon>Chloropicaceae</taxon>
        <taxon>Chloropicon</taxon>
    </lineage>
</organism>
<keyword evidence="3" id="KW-0862">Zinc</keyword>